<gene>
    <name evidence="3" type="ORF">Hgul01_00808</name>
</gene>
<dbReference type="Proteomes" id="UP001428290">
    <property type="component" value="Unassembled WGS sequence"/>
</dbReference>
<sequence>MRFRKLLIGLLIGGLMAACGNQASLSPTDSPTPTDRPAPTERSVQVTVTNLDAEELESLFEFASAKEPIVKGEILAMASTNISFSFEVLEFVRGEQALATIATLDPAYAGPPNGYELGLVRAVINHGNVHAEPVVLDGTLISLLVLTNGEYQALKDQQGLPCCIEPRFDTPVAKADRVEIYFPILVAADDPNPLLVINRDGSDNADASHFALQ</sequence>
<dbReference type="EMBL" id="BAABRU010000003">
    <property type="protein sequence ID" value="GAA5527026.1"/>
    <property type="molecule type" value="Genomic_DNA"/>
</dbReference>
<keyword evidence="4" id="KW-1185">Reference proteome</keyword>
<comment type="caution">
    <text evidence="3">The sequence shown here is derived from an EMBL/GenBank/DDBJ whole genome shotgun (WGS) entry which is preliminary data.</text>
</comment>
<keyword evidence="2" id="KW-0732">Signal</keyword>
<reference evidence="3 4" key="1">
    <citation type="submission" date="2024-02" db="EMBL/GenBank/DDBJ databases">
        <title>Herpetosiphon gulosus NBRC 112829.</title>
        <authorList>
            <person name="Ichikawa N."/>
            <person name="Katano-Makiyama Y."/>
            <person name="Hidaka K."/>
        </authorList>
    </citation>
    <scope>NUCLEOTIDE SEQUENCE [LARGE SCALE GENOMIC DNA]</scope>
    <source>
        <strain evidence="3 4">NBRC 112829</strain>
    </source>
</reference>
<evidence type="ECO:0000256" key="1">
    <source>
        <dbReference type="SAM" id="MobiDB-lite"/>
    </source>
</evidence>
<dbReference type="PROSITE" id="PS51257">
    <property type="entry name" value="PROKAR_LIPOPROTEIN"/>
    <property type="match status" value="1"/>
</dbReference>
<name>A0ABP9WV14_9CHLR</name>
<feature type="signal peptide" evidence="2">
    <location>
        <begin position="1"/>
        <end position="17"/>
    </location>
</feature>
<feature type="compositionally biased region" description="Low complexity" evidence="1">
    <location>
        <begin position="26"/>
        <end position="37"/>
    </location>
</feature>
<feature type="chain" id="PRO_5046257621" description="PrcB C-terminal domain-containing protein" evidence="2">
    <location>
        <begin position="18"/>
        <end position="213"/>
    </location>
</feature>
<feature type="region of interest" description="Disordered" evidence="1">
    <location>
        <begin position="23"/>
        <end position="43"/>
    </location>
</feature>
<accession>A0ABP9WV14</accession>
<evidence type="ECO:0000313" key="3">
    <source>
        <dbReference type="EMBL" id="GAA5527026.1"/>
    </source>
</evidence>
<evidence type="ECO:0000256" key="2">
    <source>
        <dbReference type="SAM" id="SignalP"/>
    </source>
</evidence>
<protein>
    <recommendedName>
        <fullName evidence="5">PrcB C-terminal domain-containing protein</fullName>
    </recommendedName>
</protein>
<dbReference type="RefSeq" id="WP_345720663.1">
    <property type="nucleotide sequence ID" value="NZ_BAABRU010000003.1"/>
</dbReference>
<evidence type="ECO:0008006" key="5">
    <source>
        <dbReference type="Google" id="ProtNLM"/>
    </source>
</evidence>
<proteinExistence type="predicted"/>
<evidence type="ECO:0000313" key="4">
    <source>
        <dbReference type="Proteomes" id="UP001428290"/>
    </source>
</evidence>
<organism evidence="3 4">
    <name type="scientific">Herpetosiphon gulosus</name>
    <dbReference type="NCBI Taxonomy" id="1973496"/>
    <lineage>
        <taxon>Bacteria</taxon>
        <taxon>Bacillati</taxon>
        <taxon>Chloroflexota</taxon>
        <taxon>Chloroflexia</taxon>
        <taxon>Herpetosiphonales</taxon>
        <taxon>Herpetosiphonaceae</taxon>
        <taxon>Herpetosiphon</taxon>
    </lineage>
</organism>